<comment type="caution">
    <text evidence="1">The sequence shown here is derived from an EMBL/GenBank/DDBJ whole genome shotgun (WGS) entry which is preliminary data.</text>
</comment>
<dbReference type="EMBL" id="CAJHJT010000023">
    <property type="protein sequence ID" value="CAD7001929.1"/>
    <property type="molecule type" value="Genomic_DNA"/>
</dbReference>
<accession>A0A811URZ3</accession>
<proteinExistence type="predicted"/>
<reference evidence="1" key="1">
    <citation type="submission" date="2020-11" db="EMBL/GenBank/DDBJ databases">
        <authorList>
            <person name="Whitehead M."/>
        </authorList>
    </citation>
    <scope>NUCLEOTIDE SEQUENCE</scope>
    <source>
        <strain evidence="1">EGII</strain>
    </source>
</reference>
<evidence type="ECO:0000313" key="1">
    <source>
        <dbReference type="EMBL" id="CAD7001929.1"/>
    </source>
</evidence>
<dbReference type="Proteomes" id="UP000606786">
    <property type="component" value="Unassembled WGS sequence"/>
</dbReference>
<dbReference type="AlphaFoldDB" id="A0A811URZ3"/>
<feature type="non-terminal residue" evidence="1">
    <location>
        <position position="69"/>
    </location>
</feature>
<protein>
    <submittedName>
        <fullName evidence="1">(Mediterranean fruit fly) hypothetical protein</fullName>
    </submittedName>
</protein>
<sequence length="69" mass="7946">MIEVKDENTPVIQRHYPMSPVVQNMVFVELDRLLQLELTPVSCYHTQQEEVVCGCQEGQRENREGGTVN</sequence>
<organism evidence="1 2">
    <name type="scientific">Ceratitis capitata</name>
    <name type="common">Mediterranean fruit fly</name>
    <name type="synonym">Tephritis capitata</name>
    <dbReference type="NCBI Taxonomy" id="7213"/>
    <lineage>
        <taxon>Eukaryota</taxon>
        <taxon>Metazoa</taxon>
        <taxon>Ecdysozoa</taxon>
        <taxon>Arthropoda</taxon>
        <taxon>Hexapoda</taxon>
        <taxon>Insecta</taxon>
        <taxon>Pterygota</taxon>
        <taxon>Neoptera</taxon>
        <taxon>Endopterygota</taxon>
        <taxon>Diptera</taxon>
        <taxon>Brachycera</taxon>
        <taxon>Muscomorpha</taxon>
        <taxon>Tephritoidea</taxon>
        <taxon>Tephritidae</taxon>
        <taxon>Ceratitis</taxon>
        <taxon>Ceratitis</taxon>
    </lineage>
</organism>
<keyword evidence="2" id="KW-1185">Reference proteome</keyword>
<gene>
    <name evidence="1" type="ORF">CCAP1982_LOCUS10416</name>
</gene>
<name>A0A811URZ3_CERCA</name>
<evidence type="ECO:0000313" key="2">
    <source>
        <dbReference type="Proteomes" id="UP000606786"/>
    </source>
</evidence>